<dbReference type="Proteomes" id="UP000507470">
    <property type="component" value="Unassembled WGS sequence"/>
</dbReference>
<dbReference type="PANTHER" id="PTHR46609:SF8">
    <property type="entry name" value="YQAJ VIRAL RECOMBINASE DOMAIN-CONTAINING PROTEIN"/>
    <property type="match status" value="1"/>
</dbReference>
<dbReference type="SUPFAM" id="SSF52980">
    <property type="entry name" value="Restriction endonuclease-like"/>
    <property type="match status" value="1"/>
</dbReference>
<sequence>MADPQDARINFAVPSQKILSDFIAIDLDIPKTTFPGILYPVLNMLRNQQNDEFMLCAEGKNVTTGLTELVENGLSCINSVLSSASDIFGTQSHYVNESTVDISYQGNHVSLMEHDESVSTLEPRYFKQRSDVWHILRKSARITGSTLHSALGLRGLKEKRLHYAKFIDGIDGEVSEETQTRMKHGSDHEKDGIATLVEEGCYIIPGNNIDVLGIVSPDGSVRLQVPNKSDSDGGIIAAVEIKCPFPNDKRVAVHYSLPEYYVCQLLAEMFVLRTQTFIYVSYTHESSTFLKLKFDNDLWTEIWSEATNIYGNNKPKKALRISVKTKEIKEKTKLFVQNNVEFLCEVQSCTMTDSGLRTLSVDSYYMQPLERCQLQNPADTSPFEELNNAIEKCKVFVTNAYEISRRRATEIMVWVLTNKNRNSNQEIPCSIPVAFGLKDYRLSGNAMRQATDFVLKECTDCGLNILNLSTDGQWIQLMNRDTSGKALTIFQLQKDVWNSTKSMSKQELLKQLVNIFDSYQDRGICVKRLSSGALSVSSEDEVLMNIRTPADETIMNKEHIGDCVEKTLMTQQEVENSDSDLLRDVDKVSNEITDVCLADNANEANTTEAESENAKQTDFEHTIEVQSDIIEKDTSGESETTSNDIEQQRGTATHIELTEEILNKLITCLKQNRKTAYKMGKCYS</sequence>
<evidence type="ECO:0000256" key="1">
    <source>
        <dbReference type="SAM" id="MobiDB-lite"/>
    </source>
</evidence>
<dbReference type="GO" id="GO:0006281">
    <property type="term" value="P:DNA repair"/>
    <property type="evidence" value="ECO:0007669"/>
    <property type="project" value="UniProtKB-ARBA"/>
</dbReference>
<feature type="domain" description="YqaJ viral recombinase" evidence="2">
    <location>
        <begin position="133"/>
        <end position="271"/>
    </location>
</feature>
<organism evidence="3 4">
    <name type="scientific">Mytilus coruscus</name>
    <name type="common">Sea mussel</name>
    <dbReference type="NCBI Taxonomy" id="42192"/>
    <lineage>
        <taxon>Eukaryota</taxon>
        <taxon>Metazoa</taxon>
        <taxon>Spiralia</taxon>
        <taxon>Lophotrochozoa</taxon>
        <taxon>Mollusca</taxon>
        <taxon>Bivalvia</taxon>
        <taxon>Autobranchia</taxon>
        <taxon>Pteriomorphia</taxon>
        <taxon>Mytilida</taxon>
        <taxon>Mytiloidea</taxon>
        <taxon>Mytilidae</taxon>
        <taxon>Mytilinae</taxon>
        <taxon>Mytilus</taxon>
    </lineage>
</organism>
<dbReference type="Gene3D" id="3.90.320.10">
    <property type="match status" value="1"/>
</dbReference>
<feature type="region of interest" description="Disordered" evidence="1">
    <location>
        <begin position="630"/>
        <end position="650"/>
    </location>
</feature>
<evidence type="ECO:0000313" key="3">
    <source>
        <dbReference type="EMBL" id="CAC5367163.1"/>
    </source>
</evidence>
<dbReference type="InterPro" id="IPR019080">
    <property type="entry name" value="YqaJ_viral_recombinase"/>
</dbReference>
<feature type="compositionally biased region" description="Polar residues" evidence="1">
    <location>
        <begin position="637"/>
        <end position="650"/>
    </location>
</feature>
<dbReference type="EMBL" id="CACVKT020001354">
    <property type="protein sequence ID" value="CAC5367163.1"/>
    <property type="molecule type" value="Genomic_DNA"/>
</dbReference>
<reference evidence="3 4" key="1">
    <citation type="submission" date="2020-06" db="EMBL/GenBank/DDBJ databases">
        <authorList>
            <person name="Li R."/>
            <person name="Bekaert M."/>
        </authorList>
    </citation>
    <scope>NUCLEOTIDE SEQUENCE [LARGE SCALE GENOMIC DNA]</scope>
    <source>
        <strain evidence="4">wild</strain>
    </source>
</reference>
<dbReference type="InterPro" id="IPR011604">
    <property type="entry name" value="PDDEXK-like_dom_sf"/>
</dbReference>
<gene>
    <name evidence="3" type="ORF">MCOR_7183</name>
</gene>
<accession>A0A6J8AH98</accession>
<name>A0A6J8AH98_MYTCO</name>
<evidence type="ECO:0000259" key="2">
    <source>
        <dbReference type="Pfam" id="PF09588"/>
    </source>
</evidence>
<proteinExistence type="predicted"/>
<protein>
    <recommendedName>
        <fullName evidence="2">YqaJ viral recombinase domain-containing protein</fullName>
    </recommendedName>
</protein>
<keyword evidence="4" id="KW-1185">Reference proteome</keyword>
<evidence type="ECO:0000313" key="4">
    <source>
        <dbReference type="Proteomes" id="UP000507470"/>
    </source>
</evidence>
<dbReference type="InterPro" id="IPR051703">
    <property type="entry name" value="NF-kappa-B_Signaling_Reg"/>
</dbReference>
<dbReference type="AlphaFoldDB" id="A0A6J8AH98"/>
<dbReference type="PANTHER" id="PTHR46609">
    <property type="entry name" value="EXONUCLEASE, PHAGE-TYPE/RECB, C-TERMINAL DOMAIN-CONTAINING PROTEIN"/>
    <property type="match status" value="1"/>
</dbReference>
<dbReference type="InterPro" id="IPR011335">
    <property type="entry name" value="Restrct_endonuc-II-like"/>
</dbReference>
<dbReference type="OrthoDB" id="6117194at2759"/>
<dbReference type="Pfam" id="PF09588">
    <property type="entry name" value="YqaJ"/>
    <property type="match status" value="1"/>
</dbReference>